<feature type="disulfide bond" evidence="16">
    <location>
        <begin position="202"/>
        <end position="227"/>
    </location>
</feature>
<feature type="binding site" description="axial binding residue" evidence="14">
    <location>
        <position position="195"/>
    </location>
    <ligand>
        <name>heme b</name>
        <dbReference type="ChEBI" id="CHEBI:60344"/>
    </ligand>
    <ligandPart>
        <name>Fe</name>
        <dbReference type="ChEBI" id="CHEBI:18248"/>
    </ligandPart>
</feature>
<dbReference type="InterPro" id="IPR033905">
    <property type="entry name" value="Secretory_peroxidase"/>
</dbReference>
<dbReference type="InterPro" id="IPR002016">
    <property type="entry name" value="Haem_peroxidase"/>
</dbReference>
<dbReference type="Proteomes" id="UP000554482">
    <property type="component" value="Unassembled WGS sequence"/>
</dbReference>
<feature type="binding site" evidence="14">
    <location>
        <position position="78"/>
    </location>
    <ligand>
        <name>Ca(2+)</name>
        <dbReference type="ChEBI" id="CHEBI:29108"/>
        <label>1</label>
    </ligand>
</feature>
<dbReference type="PANTHER" id="PTHR31388">
    <property type="entry name" value="PEROXIDASE 72-RELATED"/>
    <property type="match status" value="1"/>
</dbReference>
<evidence type="ECO:0000256" key="1">
    <source>
        <dbReference type="ARBA" id="ARBA00000189"/>
    </source>
</evidence>
<reference evidence="19 20" key="1">
    <citation type="submission" date="2020-06" db="EMBL/GenBank/DDBJ databases">
        <title>Transcriptomic and genomic resources for Thalictrum thalictroides and T. hernandezii: Facilitating candidate gene discovery in an emerging model plant lineage.</title>
        <authorList>
            <person name="Arias T."/>
            <person name="Riano-Pachon D.M."/>
            <person name="Di Stilio V.S."/>
        </authorList>
    </citation>
    <scope>NUCLEOTIDE SEQUENCE [LARGE SCALE GENOMIC DNA]</scope>
    <source>
        <strain evidence="20">cv. WT478/WT964</strain>
        <tissue evidence="19">Leaves</tissue>
    </source>
</reference>
<comment type="cofactor">
    <cofactor evidence="14 17">
        <name>Ca(2+)</name>
        <dbReference type="ChEBI" id="CHEBI:29108"/>
    </cofactor>
    <text evidence="14 17">Binds 2 calcium ions per subunit.</text>
</comment>
<comment type="function">
    <text evidence="17">Removal of H(2)O(2), oxidation of toxic reductants, biosynthesis and degradation of lignin, suberization, auxin catabolism, response to environmental stresses such as wounding, pathogen attack and oxidative stress.</text>
</comment>
<dbReference type="GO" id="GO:0020037">
    <property type="term" value="F:heme binding"/>
    <property type="evidence" value="ECO:0007669"/>
    <property type="project" value="UniProtKB-UniRule"/>
</dbReference>
<feature type="binding site" evidence="14">
    <location>
        <position position="89"/>
    </location>
    <ligand>
        <name>Ca(2+)</name>
        <dbReference type="ChEBI" id="CHEBI:29108"/>
        <label>1</label>
    </ligand>
</feature>
<dbReference type="SUPFAM" id="SSF48113">
    <property type="entry name" value="Heme-dependent peroxidases"/>
    <property type="match status" value="1"/>
</dbReference>
<dbReference type="InterPro" id="IPR019794">
    <property type="entry name" value="Peroxidases_AS"/>
</dbReference>
<dbReference type="PANTHER" id="PTHR31388:SF24">
    <property type="entry name" value="PEROXIDASE 52"/>
    <property type="match status" value="1"/>
</dbReference>
<evidence type="ECO:0000313" key="19">
    <source>
        <dbReference type="EMBL" id="KAF5195460.1"/>
    </source>
</evidence>
<keyword evidence="6 14" id="KW-0479">Metal-binding</keyword>
<dbReference type="GO" id="GO:0005576">
    <property type="term" value="C:extracellular region"/>
    <property type="evidence" value="ECO:0007669"/>
    <property type="project" value="UniProtKB-SubCell"/>
</dbReference>
<keyword evidence="20" id="KW-1185">Reference proteome</keyword>
<evidence type="ECO:0000256" key="6">
    <source>
        <dbReference type="ARBA" id="ARBA00022723"/>
    </source>
</evidence>
<feature type="signal peptide" evidence="17">
    <location>
        <begin position="1"/>
        <end position="30"/>
    </location>
</feature>
<keyword evidence="4 17" id="KW-0575">Peroxidase</keyword>
<feature type="disulfide bond" evidence="16">
    <location>
        <begin position="74"/>
        <end position="79"/>
    </location>
</feature>
<evidence type="ECO:0000256" key="14">
    <source>
        <dbReference type="PIRSR" id="PIRSR600823-3"/>
    </source>
</evidence>
<evidence type="ECO:0000256" key="4">
    <source>
        <dbReference type="ARBA" id="ARBA00022559"/>
    </source>
</evidence>
<evidence type="ECO:0000313" key="20">
    <source>
        <dbReference type="Proteomes" id="UP000554482"/>
    </source>
</evidence>
<evidence type="ECO:0000256" key="9">
    <source>
        <dbReference type="ARBA" id="ARBA00023004"/>
    </source>
</evidence>
<proteinExistence type="inferred from homology"/>
<evidence type="ECO:0000256" key="8">
    <source>
        <dbReference type="ARBA" id="ARBA00023002"/>
    </source>
</evidence>
<feature type="binding site" evidence="14">
    <location>
        <position position="73"/>
    </location>
    <ligand>
        <name>Ca(2+)</name>
        <dbReference type="ChEBI" id="CHEBI:29108"/>
        <label>1</label>
    </ligand>
</feature>
<comment type="similarity">
    <text evidence="17">Belongs to the peroxidase family. Classical plant (class III) peroxidase subfamily.</text>
</comment>
<evidence type="ECO:0000256" key="17">
    <source>
        <dbReference type="RuleBase" id="RU362060"/>
    </source>
</evidence>
<evidence type="ECO:0000256" key="11">
    <source>
        <dbReference type="ARBA" id="ARBA00023180"/>
    </source>
</evidence>
<keyword evidence="10 16" id="KW-1015">Disulfide bond</keyword>
<dbReference type="Gene3D" id="1.10.420.10">
    <property type="entry name" value="Peroxidase, domain 2"/>
    <property type="match status" value="1"/>
</dbReference>
<dbReference type="PROSITE" id="PS00436">
    <property type="entry name" value="PEROXIDASE_2"/>
    <property type="match status" value="1"/>
</dbReference>
<feature type="chain" id="PRO_5029939327" description="Peroxidase" evidence="17">
    <location>
        <begin position="31"/>
        <end position="320"/>
    </location>
</feature>
<keyword evidence="8 17" id="KW-0560">Oxidoreductase</keyword>
<keyword evidence="11" id="KW-0325">Glycoprotein</keyword>
<evidence type="ECO:0000256" key="7">
    <source>
        <dbReference type="ARBA" id="ARBA00022837"/>
    </source>
</evidence>
<dbReference type="FunFam" id="1.10.420.10:FF:000006">
    <property type="entry name" value="Peroxidase"/>
    <property type="match status" value="1"/>
</dbReference>
<name>A0A7J6WFU3_THATH</name>
<comment type="subcellular location">
    <subcellularLocation>
        <location evidence="17">Secreted</location>
    </subcellularLocation>
</comment>
<keyword evidence="9 14" id="KW-0408">Iron</keyword>
<keyword evidence="17" id="KW-0732">Signal</keyword>
<evidence type="ECO:0000256" key="13">
    <source>
        <dbReference type="PIRSR" id="PIRSR600823-2"/>
    </source>
</evidence>
<evidence type="ECO:0000256" key="10">
    <source>
        <dbReference type="ARBA" id="ARBA00023157"/>
    </source>
</evidence>
<dbReference type="PROSITE" id="PS50873">
    <property type="entry name" value="PEROXIDASE_4"/>
    <property type="match status" value="1"/>
</dbReference>
<dbReference type="Pfam" id="PF00141">
    <property type="entry name" value="peroxidase"/>
    <property type="match status" value="1"/>
</dbReference>
<dbReference type="EMBL" id="JABWDY010017288">
    <property type="protein sequence ID" value="KAF5195460.1"/>
    <property type="molecule type" value="Genomic_DNA"/>
</dbReference>
<dbReference type="Gene3D" id="1.10.520.10">
    <property type="match status" value="1"/>
</dbReference>
<dbReference type="GO" id="GO:0140825">
    <property type="term" value="F:lactoperoxidase activity"/>
    <property type="evidence" value="ECO:0007669"/>
    <property type="project" value="UniProtKB-EC"/>
</dbReference>
<evidence type="ECO:0000256" key="15">
    <source>
        <dbReference type="PIRSR" id="PIRSR600823-4"/>
    </source>
</evidence>
<feature type="domain" description="Plant heme peroxidase family profile" evidence="18">
    <location>
        <begin position="31"/>
        <end position="320"/>
    </location>
</feature>
<feature type="binding site" evidence="13">
    <location>
        <position position="165"/>
    </location>
    <ligand>
        <name>substrate</name>
    </ligand>
</feature>
<dbReference type="GO" id="GO:0006979">
    <property type="term" value="P:response to oxidative stress"/>
    <property type="evidence" value="ECO:0007669"/>
    <property type="project" value="UniProtKB-UniRule"/>
</dbReference>
<feature type="binding site" evidence="14">
    <location>
        <position position="240"/>
    </location>
    <ligand>
        <name>Ca(2+)</name>
        <dbReference type="ChEBI" id="CHEBI:29108"/>
        <label>2</label>
    </ligand>
</feature>
<dbReference type="GO" id="GO:0042744">
    <property type="term" value="P:hydrogen peroxide catabolic process"/>
    <property type="evidence" value="ECO:0007669"/>
    <property type="project" value="UniProtKB-KW"/>
</dbReference>
<dbReference type="GO" id="GO:0046872">
    <property type="term" value="F:metal ion binding"/>
    <property type="evidence" value="ECO:0007669"/>
    <property type="project" value="UniProtKB-UniRule"/>
</dbReference>
<comment type="catalytic activity">
    <reaction evidence="1 17">
        <text>2 a phenolic donor + H2O2 = 2 a phenolic radical donor + 2 H2O</text>
        <dbReference type="Rhea" id="RHEA:56136"/>
        <dbReference type="ChEBI" id="CHEBI:15377"/>
        <dbReference type="ChEBI" id="CHEBI:16240"/>
        <dbReference type="ChEBI" id="CHEBI:139520"/>
        <dbReference type="ChEBI" id="CHEBI:139521"/>
        <dbReference type="EC" id="1.11.1.7"/>
    </reaction>
</comment>
<organism evidence="19 20">
    <name type="scientific">Thalictrum thalictroides</name>
    <name type="common">Rue-anemone</name>
    <name type="synonym">Anemone thalictroides</name>
    <dbReference type="NCBI Taxonomy" id="46969"/>
    <lineage>
        <taxon>Eukaryota</taxon>
        <taxon>Viridiplantae</taxon>
        <taxon>Streptophyta</taxon>
        <taxon>Embryophyta</taxon>
        <taxon>Tracheophyta</taxon>
        <taxon>Spermatophyta</taxon>
        <taxon>Magnoliopsida</taxon>
        <taxon>Ranunculales</taxon>
        <taxon>Ranunculaceae</taxon>
        <taxon>Thalictroideae</taxon>
        <taxon>Thalictrum</taxon>
    </lineage>
</organism>
<comment type="similarity">
    <text evidence="2">Belongs to the peroxidase family. Ascorbate peroxidase subfamily.</text>
</comment>
<feature type="site" description="Transition state stabilizer" evidence="15">
    <location>
        <position position="68"/>
    </location>
</feature>
<dbReference type="AlphaFoldDB" id="A0A7J6WFU3"/>
<keyword evidence="17" id="KW-0376">Hydrogen peroxide</keyword>
<evidence type="ECO:0000256" key="16">
    <source>
        <dbReference type="PIRSR" id="PIRSR600823-5"/>
    </source>
</evidence>
<dbReference type="PROSITE" id="PS00435">
    <property type="entry name" value="PEROXIDASE_1"/>
    <property type="match status" value="1"/>
</dbReference>
<comment type="cofactor">
    <cofactor evidence="14 17">
        <name>heme b</name>
        <dbReference type="ChEBI" id="CHEBI:60344"/>
    </cofactor>
    <text evidence="14 17">Binds 1 heme b (iron(II)-protoporphyrin IX) group per subunit.</text>
</comment>
<feature type="binding site" evidence="14">
    <location>
        <position position="196"/>
    </location>
    <ligand>
        <name>Ca(2+)</name>
        <dbReference type="ChEBI" id="CHEBI:29108"/>
        <label>2</label>
    </ligand>
</feature>
<gene>
    <name evidence="19" type="ORF">FRX31_014953</name>
</gene>
<keyword evidence="17" id="KW-0964">Secreted</keyword>
<evidence type="ECO:0000259" key="18">
    <source>
        <dbReference type="PROSITE" id="PS50873"/>
    </source>
</evidence>
<accession>A0A7J6WFU3</accession>
<feature type="disulfide bond" evidence="16">
    <location>
        <begin position="123"/>
        <end position="316"/>
    </location>
</feature>
<sequence length="320" mass="34518">MAIRTTSTHSTLLLAFLMIFLTTFSSPAFAQLSVSYYGSTCPSVFDTVRAATRLAINRETRMGASILRLFFHDCFVDGCNGGILLAGGERDAPASINTARGFDVIDNIKRQVDTACGGSVVSCADVLAISARDSIVELGGKSYSVPLGRRDTRTPNLDAARSDLPSPFDPLNVLIDKFSRKGFNAKEMVALSGAHTVGQAQCSSFRNRIYNDTNIDPDFAATRRANCPRTVGDSNLAPLDPQGQARFCNNHFQTLVNRNGLLSSDQALFNGGSTDSIVRTYSNDANAFLTDFKNAMVKMGNLSPLTGNQGEIRTSCQRVN</sequence>
<protein>
    <recommendedName>
        <fullName evidence="3 17">Peroxidase</fullName>
        <ecNumber evidence="3 17">1.11.1.7</ecNumber>
    </recommendedName>
</protein>
<feature type="active site" description="Proton acceptor" evidence="12">
    <location>
        <position position="72"/>
    </location>
</feature>
<dbReference type="InterPro" id="IPR010255">
    <property type="entry name" value="Haem_peroxidase_sf"/>
</dbReference>
<keyword evidence="7 14" id="KW-0106">Calcium</keyword>
<dbReference type="PRINTS" id="PR00458">
    <property type="entry name" value="PEROXIDASE"/>
</dbReference>
<evidence type="ECO:0000256" key="3">
    <source>
        <dbReference type="ARBA" id="ARBA00012313"/>
    </source>
</evidence>
<dbReference type="OrthoDB" id="2113341at2759"/>
<dbReference type="InterPro" id="IPR019793">
    <property type="entry name" value="Peroxidases_heam-ligand_BS"/>
</dbReference>
<dbReference type="InterPro" id="IPR000823">
    <property type="entry name" value="Peroxidase_pln"/>
</dbReference>
<evidence type="ECO:0000256" key="12">
    <source>
        <dbReference type="PIRSR" id="PIRSR600823-1"/>
    </source>
</evidence>
<keyword evidence="5 17" id="KW-0349">Heme</keyword>
<evidence type="ECO:0000256" key="5">
    <source>
        <dbReference type="ARBA" id="ARBA00022617"/>
    </source>
</evidence>
<dbReference type="PRINTS" id="PR00461">
    <property type="entry name" value="PLPEROXIDASE"/>
</dbReference>
<comment type="caution">
    <text evidence="19">The sequence shown here is derived from an EMBL/GenBank/DDBJ whole genome shotgun (WGS) entry which is preliminary data.</text>
</comment>
<feature type="disulfide bond" evidence="16">
    <location>
        <begin position="41"/>
        <end position="116"/>
    </location>
</feature>
<dbReference type="EC" id="1.11.1.7" evidence="3 17"/>
<dbReference type="CDD" id="cd00693">
    <property type="entry name" value="secretory_peroxidase"/>
    <property type="match status" value="1"/>
</dbReference>
<feature type="binding site" evidence="14">
    <location>
        <position position="76"/>
    </location>
    <ligand>
        <name>Ca(2+)</name>
        <dbReference type="ChEBI" id="CHEBI:29108"/>
        <label>1</label>
    </ligand>
</feature>
<evidence type="ECO:0000256" key="2">
    <source>
        <dbReference type="ARBA" id="ARBA00006873"/>
    </source>
</evidence>